<evidence type="ECO:0000313" key="11">
    <source>
        <dbReference type="EMBL" id="RED52460.1"/>
    </source>
</evidence>
<dbReference type="Proteomes" id="UP000256845">
    <property type="component" value="Unassembled WGS sequence"/>
</dbReference>
<accession>A0A3D9HSN5</accession>
<keyword evidence="4" id="KW-1003">Cell membrane</keyword>
<evidence type="ECO:0000313" key="12">
    <source>
        <dbReference type="Proteomes" id="UP000256845"/>
    </source>
</evidence>
<evidence type="ECO:0000256" key="9">
    <source>
        <dbReference type="ARBA" id="ARBA00023136"/>
    </source>
</evidence>
<dbReference type="InterPro" id="IPR005503">
    <property type="entry name" value="FliL"/>
</dbReference>
<keyword evidence="12" id="KW-1185">Reference proteome</keyword>
<keyword evidence="10" id="KW-0997">Cell inner membrane</keyword>
<evidence type="ECO:0000256" key="8">
    <source>
        <dbReference type="ARBA" id="ARBA00022989"/>
    </source>
</evidence>
<proteinExistence type="inferred from homology"/>
<keyword evidence="11" id="KW-0966">Cell projection</keyword>
<evidence type="ECO:0000256" key="10">
    <source>
        <dbReference type="RuleBase" id="RU364125"/>
    </source>
</evidence>
<dbReference type="GO" id="GO:0009425">
    <property type="term" value="C:bacterial-type flagellum basal body"/>
    <property type="evidence" value="ECO:0007669"/>
    <property type="project" value="InterPro"/>
</dbReference>
<gene>
    <name evidence="11" type="ORF">DFP90_102481</name>
</gene>
<evidence type="ECO:0000256" key="2">
    <source>
        <dbReference type="ARBA" id="ARBA00004162"/>
    </source>
</evidence>
<evidence type="ECO:0000256" key="3">
    <source>
        <dbReference type="ARBA" id="ARBA00008281"/>
    </source>
</evidence>
<dbReference type="AlphaFoldDB" id="A0A3D9HSN5"/>
<dbReference type="GO" id="GO:0005886">
    <property type="term" value="C:plasma membrane"/>
    <property type="evidence" value="ECO:0007669"/>
    <property type="project" value="UniProtKB-SubCell"/>
</dbReference>
<reference evidence="11 12" key="1">
    <citation type="submission" date="2018-07" db="EMBL/GenBank/DDBJ databases">
        <title>Genomic Encyclopedia of Type Strains, Phase III (KMG-III): the genomes of soil and plant-associated and newly described type strains.</title>
        <authorList>
            <person name="Whitman W."/>
        </authorList>
    </citation>
    <scope>NUCLEOTIDE SEQUENCE [LARGE SCALE GENOMIC DNA]</scope>
    <source>
        <strain evidence="11 12">CECT 8488</strain>
    </source>
</reference>
<comment type="subcellular location">
    <subcellularLocation>
        <location evidence="10">Cell inner membrane</location>
    </subcellularLocation>
    <subcellularLocation>
        <location evidence="2">Cell membrane</location>
        <topology evidence="2">Single-pass membrane protein</topology>
    </subcellularLocation>
</comment>
<protein>
    <recommendedName>
        <fullName evidence="10">Flagellar protein FliL</fullName>
    </recommendedName>
</protein>
<keyword evidence="11" id="KW-0969">Cilium</keyword>
<keyword evidence="9 10" id="KW-0472">Membrane</keyword>
<dbReference type="OrthoDB" id="7304620at2"/>
<name>A0A3D9HSN5_9PROT</name>
<dbReference type="GO" id="GO:0071978">
    <property type="term" value="P:bacterial-type flagellum-dependent swarming motility"/>
    <property type="evidence" value="ECO:0007669"/>
    <property type="project" value="TreeGrafter"/>
</dbReference>
<keyword evidence="11" id="KW-0282">Flagellum</keyword>
<dbReference type="GO" id="GO:0006935">
    <property type="term" value="P:chemotaxis"/>
    <property type="evidence" value="ECO:0007669"/>
    <property type="project" value="UniProtKB-KW"/>
</dbReference>
<evidence type="ECO:0000256" key="6">
    <source>
        <dbReference type="ARBA" id="ARBA00022692"/>
    </source>
</evidence>
<comment type="caution">
    <text evidence="11">The sequence shown here is derived from an EMBL/GenBank/DDBJ whole genome shotgun (WGS) entry which is preliminary data.</text>
</comment>
<evidence type="ECO:0000256" key="1">
    <source>
        <dbReference type="ARBA" id="ARBA00002254"/>
    </source>
</evidence>
<dbReference type="PANTHER" id="PTHR35091:SF2">
    <property type="entry name" value="FLAGELLAR PROTEIN FLIL"/>
    <property type="match status" value="1"/>
</dbReference>
<evidence type="ECO:0000256" key="5">
    <source>
        <dbReference type="ARBA" id="ARBA00022500"/>
    </source>
</evidence>
<organism evidence="11 12">
    <name type="scientific">Aestuariispira insulae</name>
    <dbReference type="NCBI Taxonomy" id="1461337"/>
    <lineage>
        <taxon>Bacteria</taxon>
        <taxon>Pseudomonadati</taxon>
        <taxon>Pseudomonadota</taxon>
        <taxon>Alphaproteobacteria</taxon>
        <taxon>Rhodospirillales</taxon>
        <taxon>Kiloniellaceae</taxon>
        <taxon>Aestuariispira</taxon>
    </lineage>
</organism>
<dbReference type="RefSeq" id="WP_115935994.1">
    <property type="nucleotide sequence ID" value="NZ_QRDW01000002.1"/>
</dbReference>
<feature type="transmembrane region" description="Helical" evidence="10">
    <location>
        <begin position="25"/>
        <end position="49"/>
    </location>
</feature>
<keyword evidence="7 10" id="KW-0283">Flagellar rotation</keyword>
<sequence length="178" mass="19727">MSEEAEDIDDADEEGGGGRVSGKKLVLFIALPILLLIGAAAGVFFSGVLDPLLGETPEEEMLTEEEGMEGPARGSNEPGVFVDLDEILVTLNTAGTKQKFLKLQVTFELEKAEDEARIEAVKPRIIDNFQVFLRELRLEELEGSQGVYRIKEELLNRVNQAVHPTKIKDVLFKDMLIQ</sequence>
<comment type="similarity">
    <text evidence="3 10">Belongs to the FliL family.</text>
</comment>
<evidence type="ECO:0000256" key="4">
    <source>
        <dbReference type="ARBA" id="ARBA00022475"/>
    </source>
</evidence>
<comment type="function">
    <text evidence="1 10">Controls the rotational direction of flagella during chemotaxis.</text>
</comment>
<dbReference type="PANTHER" id="PTHR35091">
    <property type="entry name" value="FLAGELLAR PROTEIN FLIL"/>
    <property type="match status" value="1"/>
</dbReference>
<dbReference type="EMBL" id="QRDW01000002">
    <property type="protein sequence ID" value="RED52460.1"/>
    <property type="molecule type" value="Genomic_DNA"/>
</dbReference>
<dbReference type="Pfam" id="PF03748">
    <property type="entry name" value="FliL"/>
    <property type="match status" value="1"/>
</dbReference>
<keyword evidence="8 10" id="KW-1133">Transmembrane helix</keyword>
<evidence type="ECO:0000256" key="7">
    <source>
        <dbReference type="ARBA" id="ARBA00022779"/>
    </source>
</evidence>
<keyword evidence="6 10" id="KW-0812">Transmembrane</keyword>
<keyword evidence="5 10" id="KW-0145">Chemotaxis</keyword>